<sequence length="425" mass="46336">MVEVYGDEIFLRRWSRDDNGCRKQDSQIRTQAVKDSVYIIKKPVLSAPGAESSEFGDHRVGPLSISTFYLVSSSRKAVSNYVAVLAPPNVARKLMTLAPPLLSQLCGKAIIAPFLLDVSSTVVSAPCPSAGDRLLTHLRARTCSFIPTPSALAPLPRFAPDSQQEGGEQAPPAISRSLSEPQLRPKLFDGVSRQKVLKPDSPVLLSFYFFSPGLRSACAPARLPVTTSPRPHHPVLKPILPRPKRSVTPLPAAPGAHTPSADHLPTQTQKEGSGVENGGTQTSPLSSPSSLRSGSDLCSPSRPEDSAEKEKIAELLQRRDTAVIYPEHVTDENQNRARKRGKKRTRNGARPDPCTTEKGKSVRLLLSLSGVVPFFSTPTFCKHIDFAALKCDEILVHAMSGSMEHYQRKKKRRLTVDSMDFLPSS</sequence>
<accession>A0A7R8ZIU9</accession>
<feature type="region of interest" description="Disordered" evidence="1">
    <location>
        <begin position="225"/>
        <end position="357"/>
    </location>
</feature>
<evidence type="ECO:0000313" key="2">
    <source>
        <dbReference type="EMBL" id="CAD7223012.1"/>
    </source>
</evidence>
<dbReference type="EMBL" id="OB660137">
    <property type="protein sequence ID" value="CAD7223012.1"/>
    <property type="molecule type" value="Genomic_DNA"/>
</dbReference>
<dbReference type="AlphaFoldDB" id="A0A7R8ZIU9"/>
<name>A0A7R8ZIU9_9CRUS</name>
<reference evidence="2" key="1">
    <citation type="submission" date="2020-11" db="EMBL/GenBank/DDBJ databases">
        <authorList>
            <person name="Tran Van P."/>
        </authorList>
    </citation>
    <scope>NUCLEOTIDE SEQUENCE</scope>
</reference>
<feature type="compositionally biased region" description="Basic residues" evidence="1">
    <location>
        <begin position="336"/>
        <end position="347"/>
    </location>
</feature>
<protein>
    <submittedName>
        <fullName evidence="2">Uncharacterized protein</fullName>
    </submittedName>
</protein>
<organism evidence="2">
    <name type="scientific">Cyprideis torosa</name>
    <dbReference type="NCBI Taxonomy" id="163714"/>
    <lineage>
        <taxon>Eukaryota</taxon>
        <taxon>Metazoa</taxon>
        <taxon>Ecdysozoa</taxon>
        <taxon>Arthropoda</taxon>
        <taxon>Crustacea</taxon>
        <taxon>Oligostraca</taxon>
        <taxon>Ostracoda</taxon>
        <taxon>Podocopa</taxon>
        <taxon>Podocopida</taxon>
        <taxon>Cytherocopina</taxon>
        <taxon>Cytheroidea</taxon>
        <taxon>Cytherideidae</taxon>
        <taxon>Cyprideis</taxon>
    </lineage>
</organism>
<evidence type="ECO:0000256" key="1">
    <source>
        <dbReference type="SAM" id="MobiDB-lite"/>
    </source>
</evidence>
<feature type="compositionally biased region" description="Basic and acidic residues" evidence="1">
    <location>
        <begin position="302"/>
        <end position="321"/>
    </location>
</feature>
<feature type="compositionally biased region" description="Low complexity" evidence="1">
    <location>
        <begin position="283"/>
        <end position="301"/>
    </location>
</feature>
<proteinExistence type="predicted"/>
<feature type="region of interest" description="Disordered" evidence="1">
    <location>
        <begin position="155"/>
        <end position="181"/>
    </location>
</feature>
<gene>
    <name evidence="2" type="ORF">CTOB1V02_LOCUS1007</name>
</gene>